<protein>
    <submittedName>
        <fullName evidence="2">Glutamine cyclotransferase</fullName>
    </submittedName>
</protein>
<proteinExistence type="predicted"/>
<keyword evidence="3" id="KW-1185">Reference proteome</keyword>
<evidence type="ECO:0000313" key="2">
    <source>
        <dbReference type="EMBL" id="GGY67788.1"/>
    </source>
</evidence>
<keyword evidence="1" id="KW-0732">Signal</keyword>
<dbReference type="InterPro" id="IPR011044">
    <property type="entry name" value="Quino_amine_DH_bsu"/>
</dbReference>
<dbReference type="Pfam" id="PF05096">
    <property type="entry name" value="Glu_cyclase_2"/>
    <property type="match status" value="1"/>
</dbReference>
<dbReference type="Gene3D" id="2.130.10.10">
    <property type="entry name" value="YVTN repeat-like/Quinoprotein amine dehydrogenase"/>
    <property type="match status" value="1"/>
</dbReference>
<dbReference type="InterPro" id="IPR015943">
    <property type="entry name" value="WD40/YVTN_repeat-like_dom_sf"/>
</dbReference>
<name>A0ABQ3AUL3_9GAMM</name>
<dbReference type="PANTHER" id="PTHR31270">
    <property type="entry name" value="GLUTAMINYL-PEPTIDE CYCLOTRANSFERASE"/>
    <property type="match status" value="1"/>
</dbReference>
<feature type="signal peptide" evidence="1">
    <location>
        <begin position="1"/>
        <end position="21"/>
    </location>
</feature>
<gene>
    <name evidence="2" type="ORF">GCM10011613_09990</name>
</gene>
<dbReference type="EMBL" id="BMYZ01000001">
    <property type="protein sequence ID" value="GGY67788.1"/>
    <property type="molecule type" value="Genomic_DNA"/>
</dbReference>
<dbReference type="Proteomes" id="UP000619761">
    <property type="component" value="Unassembled WGS sequence"/>
</dbReference>
<organism evidence="2 3">
    <name type="scientific">Cellvibrio zantedeschiae</name>
    <dbReference type="NCBI Taxonomy" id="1237077"/>
    <lineage>
        <taxon>Bacteria</taxon>
        <taxon>Pseudomonadati</taxon>
        <taxon>Pseudomonadota</taxon>
        <taxon>Gammaproteobacteria</taxon>
        <taxon>Cellvibrionales</taxon>
        <taxon>Cellvibrionaceae</taxon>
        <taxon>Cellvibrio</taxon>
    </lineage>
</organism>
<comment type="caution">
    <text evidence="2">The sequence shown here is derived from an EMBL/GenBank/DDBJ whole genome shotgun (WGS) entry which is preliminary data.</text>
</comment>
<dbReference type="InterPro" id="IPR007788">
    <property type="entry name" value="QCT"/>
</dbReference>
<evidence type="ECO:0000313" key="3">
    <source>
        <dbReference type="Proteomes" id="UP000619761"/>
    </source>
</evidence>
<sequence length="266" mass="30105">MKYLIGLFCLSLATIANFSCAQADSLASAPSIHYKILAERSHKTSLFTQGLLLKDGNFYESSGLYAKSQIVSYPVTEPESSWAKMTAPFSQKQRIPDRFFAEGLTLLNNKLYLVTWQENTAFVYDATNFSLQKTLNYTGQGWGLTTDGKQIIRSDGSNQLFFHNTENFAVEKTIAVKFKHEPVTNLNELEYAEGFIWANIWHDNRIVKINPATGDVVGLLDFSEIAKNLKVKDEESVLNGIAYDADKKTFWITGKQWPKMFLVKLQ</sequence>
<accession>A0ABQ3AUL3</accession>
<dbReference type="RefSeq" id="WP_189416441.1">
    <property type="nucleotide sequence ID" value="NZ_BMYZ01000001.1"/>
</dbReference>
<dbReference type="SUPFAM" id="SSF50969">
    <property type="entry name" value="YVTN repeat-like/Quinoprotein amine dehydrogenase"/>
    <property type="match status" value="1"/>
</dbReference>
<feature type="chain" id="PRO_5046063265" evidence="1">
    <location>
        <begin position="22"/>
        <end position="266"/>
    </location>
</feature>
<evidence type="ECO:0000256" key="1">
    <source>
        <dbReference type="SAM" id="SignalP"/>
    </source>
</evidence>
<reference evidence="3" key="1">
    <citation type="journal article" date="2019" name="Int. J. Syst. Evol. Microbiol.">
        <title>The Global Catalogue of Microorganisms (GCM) 10K type strain sequencing project: providing services to taxonomists for standard genome sequencing and annotation.</title>
        <authorList>
            <consortium name="The Broad Institute Genomics Platform"/>
            <consortium name="The Broad Institute Genome Sequencing Center for Infectious Disease"/>
            <person name="Wu L."/>
            <person name="Ma J."/>
        </authorList>
    </citation>
    <scope>NUCLEOTIDE SEQUENCE [LARGE SCALE GENOMIC DNA]</scope>
    <source>
        <strain evidence="3">KCTC 32239</strain>
    </source>
</reference>
<dbReference type="PANTHER" id="PTHR31270:SF1">
    <property type="entry name" value="GLUTAMINYL-PEPTIDE CYCLOTRANSFERASE"/>
    <property type="match status" value="1"/>
</dbReference>